<feature type="compositionally biased region" description="Basic and acidic residues" evidence="2">
    <location>
        <begin position="151"/>
        <end position="172"/>
    </location>
</feature>
<feature type="region of interest" description="Disordered" evidence="2">
    <location>
        <begin position="1"/>
        <end position="44"/>
    </location>
</feature>
<evidence type="ECO:0000256" key="2">
    <source>
        <dbReference type="SAM" id="MobiDB-lite"/>
    </source>
</evidence>
<dbReference type="EMBL" id="JAPDFW010000033">
    <property type="protein sequence ID" value="KAJ5079230.1"/>
    <property type="molecule type" value="Genomic_DNA"/>
</dbReference>
<sequence length="294" mass="34746">MQKLVPSLSFRGSFPPQKDKPQVDEEKSNLENKNAISDPLRFSDNLIKENPQEVESLKDSFLKNNNLEMEVDQYATEFERFQKELKEKQNQLENLDENLRSITYEIKLMNQVLPKKNEGMDSITKEIEVFNQEMNSLANDLQQQLDELNRQEEKTKEQNNEKQKKMQAELEQIKQSSSDLQSEIDKLSRSQDSEITKKTIQDEDERNQIQDDSNSLFKFSSELVHNILGENIQQNQFNPNYLAHYLSLIQNEYNKKQLRCDQIKQSLKVHKAFVETLENKEKELEENIKELKKK</sequence>
<keyword evidence="1" id="KW-0175">Coiled coil</keyword>
<feature type="compositionally biased region" description="Basic and acidic residues" evidence="2">
    <location>
        <begin position="17"/>
        <end position="30"/>
    </location>
</feature>
<evidence type="ECO:0000313" key="4">
    <source>
        <dbReference type="Proteomes" id="UP001149090"/>
    </source>
</evidence>
<feature type="coiled-coil region" evidence="1">
    <location>
        <begin position="267"/>
        <end position="294"/>
    </location>
</feature>
<reference evidence="3" key="1">
    <citation type="submission" date="2022-10" db="EMBL/GenBank/DDBJ databases">
        <title>Novel sulphate-reducing endosymbionts in the free-living metamonad Anaeramoeba.</title>
        <authorList>
            <person name="Jerlstrom-Hultqvist J."/>
            <person name="Cepicka I."/>
            <person name="Gallot-Lavallee L."/>
            <person name="Salas-Leiva D."/>
            <person name="Curtis B.A."/>
            <person name="Zahonova K."/>
            <person name="Pipaliya S."/>
            <person name="Dacks J."/>
            <person name="Roger A.J."/>
        </authorList>
    </citation>
    <scope>NUCLEOTIDE SEQUENCE</scope>
    <source>
        <strain evidence="3">BMAN</strain>
    </source>
</reference>
<evidence type="ECO:0000313" key="3">
    <source>
        <dbReference type="EMBL" id="KAJ5079230.1"/>
    </source>
</evidence>
<protein>
    <submittedName>
        <fullName evidence="3">A-type inclusion protein</fullName>
    </submittedName>
</protein>
<gene>
    <name evidence="3" type="ORF">M0811_04251</name>
</gene>
<accession>A0A9Q0LWL9</accession>
<keyword evidence="4" id="KW-1185">Reference proteome</keyword>
<proteinExistence type="predicted"/>
<name>A0A9Q0LWL9_ANAIG</name>
<evidence type="ECO:0000256" key="1">
    <source>
        <dbReference type="SAM" id="Coils"/>
    </source>
</evidence>
<dbReference type="Proteomes" id="UP001149090">
    <property type="component" value="Unassembled WGS sequence"/>
</dbReference>
<organism evidence="3 4">
    <name type="scientific">Anaeramoeba ignava</name>
    <name type="common">Anaerobic marine amoeba</name>
    <dbReference type="NCBI Taxonomy" id="1746090"/>
    <lineage>
        <taxon>Eukaryota</taxon>
        <taxon>Metamonada</taxon>
        <taxon>Anaeramoebidae</taxon>
        <taxon>Anaeramoeba</taxon>
    </lineage>
</organism>
<feature type="region of interest" description="Disordered" evidence="2">
    <location>
        <begin position="151"/>
        <end position="212"/>
    </location>
</feature>
<feature type="compositionally biased region" description="Basic and acidic residues" evidence="2">
    <location>
        <begin position="183"/>
        <end position="209"/>
    </location>
</feature>
<comment type="caution">
    <text evidence="3">The sequence shown here is derived from an EMBL/GenBank/DDBJ whole genome shotgun (WGS) entry which is preliminary data.</text>
</comment>
<dbReference type="AlphaFoldDB" id="A0A9Q0LWL9"/>